<dbReference type="GO" id="GO:0042597">
    <property type="term" value="C:periplasmic space"/>
    <property type="evidence" value="ECO:0007669"/>
    <property type="project" value="InterPro"/>
</dbReference>
<feature type="transmembrane region" description="Helical" evidence="9">
    <location>
        <begin position="425"/>
        <end position="446"/>
    </location>
</feature>
<feature type="transmembrane region" description="Helical" evidence="9">
    <location>
        <begin position="296"/>
        <end position="315"/>
    </location>
</feature>
<evidence type="ECO:0000256" key="3">
    <source>
        <dbReference type="ARBA" id="ARBA00022692"/>
    </source>
</evidence>
<dbReference type="Pfam" id="PF04234">
    <property type="entry name" value="CopC"/>
    <property type="match status" value="2"/>
</dbReference>
<dbReference type="InterPro" id="IPR008457">
    <property type="entry name" value="Cu-R_CopD_dom"/>
</dbReference>
<dbReference type="GO" id="GO:0046688">
    <property type="term" value="P:response to copper ion"/>
    <property type="evidence" value="ECO:0007669"/>
    <property type="project" value="InterPro"/>
</dbReference>
<dbReference type="SUPFAM" id="SSF81296">
    <property type="entry name" value="E set domains"/>
    <property type="match status" value="2"/>
</dbReference>
<feature type="transmembrane region" description="Helical" evidence="9">
    <location>
        <begin position="499"/>
        <end position="517"/>
    </location>
</feature>
<dbReference type="STRING" id="930152.SAMN05216565_11534"/>
<dbReference type="GO" id="GO:0005507">
    <property type="term" value="F:copper ion binding"/>
    <property type="evidence" value="ECO:0007669"/>
    <property type="project" value="InterPro"/>
</dbReference>
<dbReference type="InterPro" id="IPR007348">
    <property type="entry name" value="CopC_dom"/>
</dbReference>
<dbReference type="PANTHER" id="PTHR34820">
    <property type="entry name" value="INNER MEMBRANE PROTEIN YEBZ"/>
    <property type="match status" value="1"/>
</dbReference>
<organism evidence="12 13">
    <name type="scientific">Litchfieldia salsa</name>
    <dbReference type="NCBI Taxonomy" id="930152"/>
    <lineage>
        <taxon>Bacteria</taxon>
        <taxon>Bacillati</taxon>
        <taxon>Bacillota</taxon>
        <taxon>Bacilli</taxon>
        <taxon>Bacillales</taxon>
        <taxon>Bacillaceae</taxon>
        <taxon>Litchfieldia</taxon>
    </lineage>
</organism>
<keyword evidence="2" id="KW-1003">Cell membrane</keyword>
<feature type="transmembrane region" description="Helical" evidence="9">
    <location>
        <begin position="262"/>
        <end position="284"/>
    </location>
</feature>
<dbReference type="AlphaFoldDB" id="A0A1H0WT56"/>
<feature type="transmembrane region" description="Helical" evidence="9">
    <location>
        <begin position="354"/>
        <end position="373"/>
    </location>
</feature>
<evidence type="ECO:0000313" key="12">
    <source>
        <dbReference type="EMBL" id="SDP93770.1"/>
    </source>
</evidence>
<reference evidence="13" key="1">
    <citation type="submission" date="2016-10" db="EMBL/GenBank/DDBJ databases">
        <authorList>
            <person name="Varghese N."/>
            <person name="Submissions S."/>
        </authorList>
    </citation>
    <scope>NUCLEOTIDE SEQUENCE [LARGE SCALE GENOMIC DNA]</scope>
    <source>
        <strain evidence="13">IBRC-M10078</strain>
    </source>
</reference>
<evidence type="ECO:0000256" key="8">
    <source>
        <dbReference type="ARBA" id="ARBA00023136"/>
    </source>
</evidence>
<dbReference type="EMBL" id="FNJU01000015">
    <property type="protein sequence ID" value="SDP93770.1"/>
    <property type="molecule type" value="Genomic_DNA"/>
</dbReference>
<feature type="domain" description="Copper resistance protein D" evidence="11">
    <location>
        <begin position="418"/>
        <end position="515"/>
    </location>
</feature>
<evidence type="ECO:0000259" key="11">
    <source>
        <dbReference type="Pfam" id="PF05425"/>
    </source>
</evidence>
<accession>A0A1H0WT56</accession>
<proteinExistence type="predicted"/>
<evidence type="ECO:0000259" key="10">
    <source>
        <dbReference type="Pfam" id="PF04234"/>
    </source>
</evidence>
<dbReference type="InterPro" id="IPR032694">
    <property type="entry name" value="CopC/D"/>
</dbReference>
<sequence>MLLKKSLNIVMFLFILHFIIPTTTGYTHSTLEKTHPVDREKVTESPSTIELWFEDPVVLHADSITLLANNGSKIELNQTNVDAGDKTHIITSIPEELPSGKYKVNINVIALDGFVIQEKIGFEVIKEKATQKKEEKLKIVKYSPDDGEIVTGSPQKLNLWFNQPAEITAIGLFDNLQQPIFLSEPMVNTEDPNHIIVEIGEELSKGTYQVTWYAHPVGADINEPDILDVFYFAVDEFTPIQQLNKGEPTNPFWFKSAGLKQLGYWVVFIGISLLFGGTFLVSIIARQSDSKKWFRITSILLLVVIIGEAIILILQKQELENLSLRQFLSVKFVWIPILQIVLITFGLIYSKIRLFFFGVTLLLIPFITGHASYPRYGGYLTILVSALHLFAASIWIGGLFGLITLPKKEEMKEWLNDVIPKYSRWALISTTVLIATGIFMTYSYIPSFSTGSFVKSEWGKAILIKSVLTLMVIILGYLQRKTIKRLTSKAFSTIIRRSRVEMIYGLLILLFASLLVVSTPSAAEQGVYPISKQDQDRELNVNFSPLYPGLNVLTMEFGTKDIEKVEVTLSMPPNYNVTYNAFKVKDNVFKITGNLLHAAGTMAMQVKVIETNGEAEVFDYRIVIPGEMRLNE</sequence>
<keyword evidence="6 9" id="KW-1133">Transmembrane helix</keyword>
<dbReference type="Gene3D" id="2.60.40.1220">
    <property type="match status" value="2"/>
</dbReference>
<feature type="domain" description="CopC" evidence="10">
    <location>
        <begin position="28"/>
        <end position="124"/>
    </location>
</feature>
<evidence type="ECO:0000313" key="13">
    <source>
        <dbReference type="Proteomes" id="UP000199159"/>
    </source>
</evidence>
<evidence type="ECO:0000256" key="9">
    <source>
        <dbReference type="SAM" id="Phobius"/>
    </source>
</evidence>
<protein>
    <submittedName>
        <fullName evidence="12">Copper transport protein</fullName>
    </submittedName>
</protein>
<keyword evidence="13" id="KW-1185">Reference proteome</keyword>
<name>A0A1H0WT56_9BACI</name>
<dbReference type="InterPro" id="IPR014756">
    <property type="entry name" value="Ig_E-set"/>
</dbReference>
<dbReference type="GO" id="GO:0006825">
    <property type="term" value="P:copper ion transport"/>
    <property type="evidence" value="ECO:0007669"/>
    <property type="project" value="InterPro"/>
</dbReference>
<dbReference type="InterPro" id="IPR014755">
    <property type="entry name" value="Cu-Rt/internalin_Ig-like"/>
</dbReference>
<keyword evidence="4" id="KW-0479">Metal-binding</keyword>
<gene>
    <name evidence="12" type="ORF">SAMN05216565_11534</name>
</gene>
<dbReference type="Proteomes" id="UP000199159">
    <property type="component" value="Unassembled WGS sequence"/>
</dbReference>
<comment type="subcellular location">
    <subcellularLocation>
        <location evidence="1">Cell membrane</location>
        <topology evidence="1">Multi-pass membrane protein</topology>
    </subcellularLocation>
</comment>
<keyword evidence="3 9" id="KW-0812">Transmembrane</keyword>
<feature type="domain" description="CopC" evidence="10">
    <location>
        <begin position="139"/>
        <end position="214"/>
    </location>
</feature>
<evidence type="ECO:0000256" key="7">
    <source>
        <dbReference type="ARBA" id="ARBA00023008"/>
    </source>
</evidence>
<dbReference type="Pfam" id="PF05425">
    <property type="entry name" value="CopD"/>
    <property type="match status" value="1"/>
</dbReference>
<feature type="transmembrane region" description="Helical" evidence="9">
    <location>
        <begin position="458"/>
        <end position="478"/>
    </location>
</feature>
<dbReference type="PANTHER" id="PTHR34820:SF4">
    <property type="entry name" value="INNER MEMBRANE PROTEIN YEBZ"/>
    <property type="match status" value="1"/>
</dbReference>
<keyword evidence="7" id="KW-0186">Copper</keyword>
<evidence type="ECO:0000256" key="2">
    <source>
        <dbReference type="ARBA" id="ARBA00022475"/>
    </source>
</evidence>
<keyword evidence="8 9" id="KW-0472">Membrane</keyword>
<evidence type="ECO:0000256" key="6">
    <source>
        <dbReference type="ARBA" id="ARBA00022989"/>
    </source>
</evidence>
<keyword evidence="5" id="KW-0732">Signal</keyword>
<feature type="transmembrane region" description="Helical" evidence="9">
    <location>
        <begin position="379"/>
        <end position="405"/>
    </location>
</feature>
<dbReference type="GO" id="GO:0005886">
    <property type="term" value="C:plasma membrane"/>
    <property type="evidence" value="ECO:0007669"/>
    <property type="project" value="UniProtKB-SubCell"/>
</dbReference>
<evidence type="ECO:0000256" key="1">
    <source>
        <dbReference type="ARBA" id="ARBA00004651"/>
    </source>
</evidence>
<feature type="transmembrane region" description="Helical" evidence="9">
    <location>
        <begin position="327"/>
        <end position="347"/>
    </location>
</feature>
<evidence type="ECO:0000256" key="5">
    <source>
        <dbReference type="ARBA" id="ARBA00022729"/>
    </source>
</evidence>
<evidence type="ECO:0000256" key="4">
    <source>
        <dbReference type="ARBA" id="ARBA00022723"/>
    </source>
</evidence>